<reference evidence="2" key="2">
    <citation type="submission" date="2020-09" db="EMBL/GenBank/DDBJ databases">
        <authorList>
            <person name="Sun Q."/>
            <person name="Zhou Y."/>
        </authorList>
    </citation>
    <scope>NUCLEOTIDE SEQUENCE</scope>
    <source>
        <strain evidence="2">CGMCC 1.12181</strain>
    </source>
</reference>
<sequence length="202" mass="21997">MKQFITKLCITGGLLISGIALSQSALDDELMLQPGESLLNTDWPSEFKDNPDDPDYLKTYGEPLGSYFVYLPASGITPYSKSSTAAYGGAGCIQRSSSSGYYDLQLQMPDGHEIKGFRYYYSDSSASSSTAFLYTIDNTGTFSNELSITSTGDTGYGAIYASMPATTLVDNFNYRYGIRFSTGETGSNQKICGVRLWMDSNP</sequence>
<evidence type="ECO:0000313" key="3">
    <source>
        <dbReference type="Proteomes" id="UP000605253"/>
    </source>
</evidence>
<dbReference type="AlphaFoldDB" id="A0A917CGP0"/>
<gene>
    <name evidence="2" type="ORF">GCM10011365_05120</name>
</gene>
<dbReference type="RefSeq" id="WP_188364110.1">
    <property type="nucleotide sequence ID" value="NZ_BAABJF010000032.1"/>
</dbReference>
<comment type="caution">
    <text evidence="2">The sequence shown here is derived from an EMBL/GenBank/DDBJ whole genome shotgun (WGS) entry which is preliminary data.</text>
</comment>
<name>A0A917CGP0_9GAMM</name>
<feature type="chain" id="PRO_5036673178" evidence="1">
    <location>
        <begin position="23"/>
        <end position="202"/>
    </location>
</feature>
<organism evidence="2 3">
    <name type="scientific">Marinicella pacifica</name>
    <dbReference type="NCBI Taxonomy" id="1171543"/>
    <lineage>
        <taxon>Bacteria</taxon>
        <taxon>Pseudomonadati</taxon>
        <taxon>Pseudomonadota</taxon>
        <taxon>Gammaproteobacteria</taxon>
        <taxon>Lysobacterales</taxon>
        <taxon>Marinicellaceae</taxon>
        <taxon>Marinicella</taxon>
    </lineage>
</organism>
<dbReference type="Proteomes" id="UP000605253">
    <property type="component" value="Unassembled WGS sequence"/>
</dbReference>
<proteinExistence type="predicted"/>
<keyword evidence="3" id="KW-1185">Reference proteome</keyword>
<dbReference type="EMBL" id="BMEO01000002">
    <property type="protein sequence ID" value="GGF87045.1"/>
    <property type="molecule type" value="Genomic_DNA"/>
</dbReference>
<evidence type="ECO:0000256" key="1">
    <source>
        <dbReference type="SAM" id="SignalP"/>
    </source>
</evidence>
<protein>
    <submittedName>
        <fullName evidence="2">Uncharacterized protein</fullName>
    </submittedName>
</protein>
<reference evidence="2" key="1">
    <citation type="journal article" date="2014" name="Int. J. Syst. Evol. Microbiol.">
        <title>Complete genome sequence of Corynebacterium casei LMG S-19264T (=DSM 44701T), isolated from a smear-ripened cheese.</title>
        <authorList>
            <consortium name="US DOE Joint Genome Institute (JGI-PGF)"/>
            <person name="Walter F."/>
            <person name="Albersmeier A."/>
            <person name="Kalinowski J."/>
            <person name="Ruckert C."/>
        </authorList>
    </citation>
    <scope>NUCLEOTIDE SEQUENCE</scope>
    <source>
        <strain evidence="2">CGMCC 1.12181</strain>
    </source>
</reference>
<evidence type="ECO:0000313" key="2">
    <source>
        <dbReference type="EMBL" id="GGF87045.1"/>
    </source>
</evidence>
<feature type="signal peptide" evidence="1">
    <location>
        <begin position="1"/>
        <end position="22"/>
    </location>
</feature>
<accession>A0A917CGP0</accession>
<keyword evidence="1" id="KW-0732">Signal</keyword>